<accession>A0A3G2S4E7</accession>
<reference evidence="6 7" key="1">
    <citation type="submission" date="2018-10" db="EMBL/GenBank/DDBJ databases">
        <title>Complete genome sequence of Malassezia restricta CBS 7877.</title>
        <authorList>
            <person name="Morand S.C."/>
            <person name="Bertignac M."/>
            <person name="Iltis A."/>
            <person name="Kolder I."/>
            <person name="Pirovano W."/>
            <person name="Jourdain R."/>
            <person name="Clavaud C."/>
        </authorList>
    </citation>
    <scope>NUCLEOTIDE SEQUENCE [LARGE SCALE GENOMIC DNA]</scope>
    <source>
        <strain evidence="6 7">CBS 7877</strain>
    </source>
</reference>
<evidence type="ECO:0000256" key="1">
    <source>
        <dbReference type="ARBA" id="ARBA00022801"/>
    </source>
</evidence>
<dbReference type="Gene3D" id="3.40.50.1820">
    <property type="entry name" value="alpha/beta hydrolase"/>
    <property type="match status" value="1"/>
</dbReference>
<protein>
    <recommendedName>
        <fullName evidence="5">BD-FAE-like domain-containing protein</fullName>
    </recommendedName>
</protein>
<feature type="domain" description="BD-FAE-like" evidence="5">
    <location>
        <begin position="119"/>
        <end position="362"/>
    </location>
</feature>
<comment type="catalytic activity">
    <reaction evidence="3">
        <text>a monoacylglycerol + H2O = glycerol + a fatty acid + H(+)</text>
        <dbReference type="Rhea" id="RHEA:15245"/>
        <dbReference type="ChEBI" id="CHEBI:15377"/>
        <dbReference type="ChEBI" id="CHEBI:15378"/>
        <dbReference type="ChEBI" id="CHEBI:17408"/>
        <dbReference type="ChEBI" id="CHEBI:17754"/>
        <dbReference type="ChEBI" id="CHEBI:28868"/>
    </reaction>
</comment>
<dbReference type="EMBL" id="CP033150">
    <property type="protein sequence ID" value="AYO42895.1"/>
    <property type="molecule type" value="Genomic_DNA"/>
</dbReference>
<dbReference type="SUPFAM" id="SSF53474">
    <property type="entry name" value="alpha/beta-Hydrolases"/>
    <property type="match status" value="1"/>
</dbReference>
<evidence type="ECO:0000256" key="4">
    <source>
        <dbReference type="SAM" id="Phobius"/>
    </source>
</evidence>
<dbReference type="OrthoDB" id="6495301at2759"/>
<dbReference type="AlphaFoldDB" id="A0A3G2S4E7"/>
<keyword evidence="4" id="KW-0812">Transmembrane</keyword>
<keyword evidence="1" id="KW-0378">Hydrolase</keyword>
<dbReference type="Proteomes" id="UP000269793">
    <property type="component" value="Chromosome III"/>
</dbReference>
<keyword evidence="7" id="KW-1185">Reference proteome</keyword>
<dbReference type="InterPro" id="IPR049492">
    <property type="entry name" value="BD-FAE-like_dom"/>
</dbReference>
<evidence type="ECO:0000256" key="2">
    <source>
        <dbReference type="ARBA" id="ARBA00047591"/>
    </source>
</evidence>
<dbReference type="VEuPathDB" id="FungiDB:DNF11_1945"/>
<gene>
    <name evidence="6" type="ORF">DNF11_1945</name>
</gene>
<dbReference type="InterPro" id="IPR050300">
    <property type="entry name" value="GDXG_lipolytic_enzyme"/>
</dbReference>
<dbReference type="STRING" id="425264.A0A3G2S4E7"/>
<dbReference type="PANTHER" id="PTHR48081:SF33">
    <property type="entry name" value="KYNURENINE FORMAMIDASE"/>
    <property type="match status" value="1"/>
</dbReference>
<feature type="transmembrane region" description="Helical" evidence="4">
    <location>
        <begin position="12"/>
        <end position="38"/>
    </location>
</feature>
<evidence type="ECO:0000256" key="3">
    <source>
        <dbReference type="ARBA" id="ARBA00048461"/>
    </source>
</evidence>
<evidence type="ECO:0000259" key="5">
    <source>
        <dbReference type="Pfam" id="PF20434"/>
    </source>
</evidence>
<organism evidence="6 7">
    <name type="scientific">Malassezia restricta (strain ATCC 96810 / NBRC 103918 / CBS 7877)</name>
    <name type="common">Seborrheic dermatitis infection agent</name>
    <dbReference type="NCBI Taxonomy" id="425264"/>
    <lineage>
        <taxon>Eukaryota</taxon>
        <taxon>Fungi</taxon>
        <taxon>Dikarya</taxon>
        <taxon>Basidiomycota</taxon>
        <taxon>Ustilaginomycotina</taxon>
        <taxon>Malasseziomycetes</taxon>
        <taxon>Malasseziales</taxon>
        <taxon>Malasseziaceae</taxon>
        <taxon>Malassezia</taxon>
    </lineage>
</organism>
<comment type="catalytic activity">
    <reaction evidence="2">
        <text>a diacylglycerol + H2O = a monoacylglycerol + a fatty acid + H(+)</text>
        <dbReference type="Rhea" id="RHEA:32731"/>
        <dbReference type="ChEBI" id="CHEBI:15377"/>
        <dbReference type="ChEBI" id="CHEBI:15378"/>
        <dbReference type="ChEBI" id="CHEBI:17408"/>
        <dbReference type="ChEBI" id="CHEBI:18035"/>
        <dbReference type="ChEBI" id="CHEBI:28868"/>
    </reaction>
</comment>
<keyword evidence="4" id="KW-1133">Transmembrane helix</keyword>
<feature type="transmembrane region" description="Helical" evidence="4">
    <location>
        <begin position="133"/>
        <end position="155"/>
    </location>
</feature>
<keyword evidence="4" id="KW-0472">Membrane</keyword>
<dbReference type="GO" id="GO:0016787">
    <property type="term" value="F:hydrolase activity"/>
    <property type="evidence" value="ECO:0007669"/>
    <property type="project" value="UniProtKB-KW"/>
</dbReference>
<evidence type="ECO:0000313" key="7">
    <source>
        <dbReference type="Proteomes" id="UP000269793"/>
    </source>
</evidence>
<sequence>MILAAGVIPVIFPVSILLLPVLIIVIVYGLAWSAYLVVAQSDRPPYAMIGPPSLSKYIPFVPFSPLRCLKVAKIVCEFIWLGVRSMGSFWYWYSLYKTQKKSPEYETVLYSLPFSHNCLDIYPPDVGVMSPNAIVLMIVPTSFFPSFISCNRKLYMPMALRMRKLGYCVVVPDISYYPACQIPQSVVDLRLALSWVGAHIFSYKGDPSRIYVMGMGISSELVALTLVQEAAVMSRVVRRQDDENKDPSSEEELDRLKFNKLMEIYAPQVRLPSLAGVVLAAGMSDVIKCYLHNVEMGTEHLGMLRRWAGPRQYQCIIHSPTHLLNNTKDKFDPAFLPPNFLLIHGGRDKFVPISQAALLQSLLMEVGVKNVELFACRDLGHYDTLKMLLAYPSTHSDSCRYDTPMMKTLCSFLV</sequence>
<name>A0A3G2S4E7_MALR7</name>
<dbReference type="PANTHER" id="PTHR48081">
    <property type="entry name" value="AB HYDROLASE SUPERFAMILY PROTEIN C4A8.06C"/>
    <property type="match status" value="1"/>
</dbReference>
<dbReference type="InterPro" id="IPR029058">
    <property type="entry name" value="AB_hydrolase_fold"/>
</dbReference>
<evidence type="ECO:0000313" key="6">
    <source>
        <dbReference type="EMBL" id="AYO42895.1"/>
    </source>
</evidence>
<proteinExistence type="predicted"/>
<dbReference type="Pfam" id="PF20434">
    <property type="entry name" value="BD-FAE"/>
    <property type="match status" value="1"/>
</dbReference>